<evidence type="ECO:0000256" key="12">
    <source>
        <dbReference type="ARBA" id="ARBA00023316"/>
    </source>
</evidence>
<dbReference type="Gene3D" id="3.40.1190.10">
    <property type="entry name" value="Mur-like, catalytic domain"/>
    <property type="match status" value="1"/>
</dbReference>
<dbReference type="HAMAP" id="MF_00046">
    <property type="entry name" value="MurC"/>
    <property type="match status" value="1"/>
</dbReference>
<dbReference type="GO" id="GO:0008360">
    <property type="term" value="P:regulation of cell shape"/>
    <property type="evidence" value="ECO:0007669"/>
    <property type="project" value="UniProtKB-KW"/>
</dbReference>
<dbReference type="SUPFAM" id="SSF51984">
    <property type="entry name" value="MurCD N-terminal domain"/>
    <property type="match status" value="1"/>
</dbReference>
<keyword evidence="19" id="KW-1185">Reference proteome</keyword>
<dbReference type="Proteomes" id="UP000226079">
    <property type="component" value="Unassembled WGS sequence"/>
</dbReference>
<dbReference type="GO" id="GO:0008763">
    <property type="term" value="F:UDP-N-acetylmuramate-L-alanine ligase activity"/>
    <property type="evidence" value="ECO:0007669"/>
    <property type="project" value="UniProtKB-UniRule"/>
</dbReference>
<dbReference type="InterPro" id="IPR005758">
    <property type="entry name" value="UDP-N-AcMur_Ala_ligase_MurC"/>
</dbReference>
<evidence type="ECO:0000256" key="7">
    <source>
        <dbReference type="ARBA" id="ARBA00022741"/>
    </source>
</evidence>
<dbReference type="Pfam" id="PF02875">
    <property type="entry name" value="Mur_ligase_C"/>
    <property type="match status" value="1"/>
</dbReference>
<comment type="caution">
    <text evidence="18">The sequence shown here is derived from an EMBL/GenBank/DDBJ whole genome shotgun (WGS) entry which is preliminary data.</text>
</comment>
<feature type="domain" description="Mur ligase N-terminal catalytic" evidence="15">
    <location>
        <begin position="35"/>
        <end position="130"/>
    </location>
</feature>
<evidence type="ECO:0000256" key="13">
    <source>
        <dbReference type="ARBA" id="ARBA00047833"/>
    </source>
</evidence>
<keyword evidence="7 14" id="KW-0547">Nucleotide-binding</keyword>
<dbReference type="GO" id="GO:0071555">
    <property type="term" value="P:cell wall organization"/>
    <property type="evidence" value="ECO:0007669"/>
    <property type="project" value="UniProtKB-KW"/>
</dbReference>
<evidence type="ECO:0000256" key="11">
    <source>
        <dbReference type="ARBA" id="ARBA00023306"/>
    </source>
</evidence>
<keyword evidence="10 14" id="KW-0573">Peptidoglycan synthesis</keyword>
<comment type="pathway">
    <text evidence="2 14">Cell wall biogenesis; peptidoglycan biosynthesis.</text>
</comment>
<dbReference type="InterPro" id="IPR036565">
    <property type="entry name" value="Mur-like_cat_sf"/>
</dbReference>
<dbReference type="Gene3D" id="3.40.50.720">
    <property type="entry name" value="NAD(P)-binding Rossmann-like Domain"/>
    <property type="match status" value="1"/>
</dbReference>
<evidence type="ECO:0000313" key="19">
    <source>
        <dbReference type="Proteomes" id="UP000226079"/>
    </source>
</evidence>
<dbReference type="NCBIfam" id="TIGR01082">
    <property type="entry name" value="murC"/>
    <property type="match status" value="1"/>
</dbReference>
<evidence type="ECO:0000256" key="2">
    <source>
        <dbReference type="ARBA" id="ARBA00004752"/>
    </source>
</evidence>
<evidence type="ECO:0000259" key="15">
    <source>
        <dbReference type="Pfam" id="PF01225"/>
    </source>
</evidence>
<dbReference type="InterPro" id="IPR036615">
    <property type="entry name" value="Mur_ligase_C_dom_sf"/>
</dbReference>
<dbReference type="GO" id="GO:0051301">
    <property type="term" value="P:cell division"/>
    <property type="evidence" value="ECO:0007669"/>
    <property type="project" value="UniProtKB-KW"/>
</dbReference>
<evidence type="ECO:0000256" key="9">
    <source>
        <dbReference type="ARBA" id="ARBA00022960"/>
    </source>
</evidence>
<evidence type="ECO:0000256" key="5">
    <source>
        <dbReference type="ARBA" id="ARBA00022598"/>
    </source>
</evidence>
<dbReference type="GO" id="GO:0009252">
    <property type="term" value="P:peptidoglycan biosynthetic process"/>
    <property type="evidence" value="ECO:0007669"/>
    <property type="project" value="UniProtKB-UniRule"/>
</dbReference>
<feature type="domain" description="Mur ligase central" evidence="17">
    <location>
        <begin position="137"/>
        <end position="316"/>
    </location>
</feature>
<feature type="domain" description="Mur ligase C-terminal" evidence="16">
    <location>
        <begin position="339"/>
        <end position="468"/>
    </location>
</feature>
<evidence type="ECO:0000259" key="17">
    <source>
        <dbReference type="Pfam" id="PF08245"/>
    </source>
</evidence>
<dbReference type="Gene3D" id="3.90.190.20">
    <property type="entry name" value="Mur ligase, C-terminal domain"/>
    <property type="match status" value="1"/>
</dbReference>
<dbReference type="SUPFAM" id="SSF53244">
    <property type="entry name" value="MurD-like peptide ligases, peptide-binding domain"/>
    <property type="match status" value="1"/>
</dbReference>
<keyword evidence="8 14" id="KW-0067">ATP-binding</keyword>
<dbReference type="GO" id="GO:0005737">
    <property type="term" value="C:cytoplasm"/>
    <property type="evidence" value="ECO:0007669"/>
    <property type="project" value="UniProtKB-SubCell"/>
</dbReference>
<keyword evidence="6 14" id="KW-0132">Cell division</keyword>
<dbReference type="EC" id="6.3.2.8" evidence="3 14"/>
<dbReference type="GO" id="GO:0005524">
    <property type="term" value="F:ATP binding"/>
    <property type="evidence" value="ECO:0007669"/>
    <property type="project" value="UniProtKB-UniRule"/>
</dbReference>
<gene>
    <name evidence="14" type="primary">murC</name>
    <name evidence="18" type="ORF">ATK74_1524</name>
</gene>
<keyword evidence="11 14" id="KW-0131">Cell cycle</keyword>
<dbReference type="PANTHER" id="PTHR43445:SF3">
    <property type="entry name" value="UDP-N-ACETYLMURAMATE--L-ALANINE LIGASE"/>
    <property type="match status" value="1"/>
</dbReference>
<dbReference type="SUPFAM" id="SSF53623">
    <property type="entry name" value="MurD-like peptide ligases, catalytic domain"/>
    <property type="match status" value="1"/>
</dbReference>
<name>A0A2A9CRH2_9ACTN</name>
<evidence type="ECO:0000313" key="18">
    <source>
        <dbReference type="EMBL" id="PFG16968.1"/>
    </source>
</evidence>
<protein>
    <recommendedName>
        <fullName evidence="3 14">UDP-N-acetylmuramate--L-alanine ligase</fullName>
        <ecNumber evidence="3 14">6.3.2.8</ecNumber>
    </recommendedName>
    <alternativeName>
        <fullName evidence="14">UDP-N-acetylmuramoyl-L-alanine synthetase</fullName>
    </alternativeName>
</protein>
<dbReference type="InterPro" id="IPR050061">
    <property type="entry name" value="MurCDEF_pg_biosynth"/>
</dbReference>
<keyword evidence="12 14" id="KW-0961">Cell wall biogenesis/degradation</keyword>
<dbReference type="InterPro" id="IPR004101">
    <property type="entry name" value="Mur_ligase_C"/>
</dbReference>
<comment type="function">
    <text evidence="14">Cell wall formation.</text>
</comment>
<evidence type="ECO:0000256" key="3">
    <source>
        <dbReference type="ARBA" id="ARBA00012211"/>
    </source>
</evidence>
<evidence type="ECO:0000256" key="6">
    <source>
        <dbReference type="ARBA" id="ARBA00022618"/>
    </source>
</evidence>
<comment type="subcellular location">
    <subcellularLocation>
        <location evidence="1 14">Cytoplasm</location>
    </subcellularLocation>
</comment>
<dbReference type="AlphaFoldDB" id="A0A2A9CRH2"/>
<evidence type="ECO:0000259" key="16">
    <source>
        <dbReference type="Pfam" id="PF02875"/>
    </source>
</evidence>
<reference evidence="18 19" key="1">
    <citation type="submission" date="2017-10" db="EMBL/GenBank/DDBJ databases">
        <title>Sequencing the genomes of 1000 actinobacteria strains.</title>
        <authorList>
            <person name="Klenk H.-P."/>
        </authorList>
    </citation>
    <scope>NUCLEOTIDE SEQUENCE [LARGE SCALE GENOMIC DNA]</scope>
    <source>
        <strain evidence="18 19">DSM 15597</strain>
    </source>
</reference>
<keyword evidence="5 14" id="KW-0436">Ligase</keyword>
<proteinExistence type="inferred from homology"/>
<comment type="catalytic activity">
    <reaction evidence="13 14">
        <text>UDP-N-acetyl-alpha-D-muramate + L-alanine + ATP = UDP-N-acetyl-alpha-D-muramoyl-L-alanine + ADP + phosphate + H(+)</text>
        <dbReference type="Rhea" id="RHEA:23372"/>
        <dbReference type="ChEBI" id="CHEBI:15378"/>
        <dbReference type="ChEBI" id="CHEBI:30616"/>
        <dbReference type="ChEBI" id="CHEBI:43474"/>
        <dbReference type="ChEBI" id="CHEBI:57972"/>
        <dbReference type="ChEBI" id="CHEBI:70757"/>
        <dbReference type="ChEBI" id="CHEBI:83898"/>
        <dbReference type="ChEBI" id="CHEBI:456216"/>
        <dbReference type="EC" id="6.3.2.8"/>
    </reaction>
</comment>
<dbReference type="Pfam" id="PF08245">
    <property type="entry name" value="Mur_ligase_M"/>
    <property type="match status" value="1"/>
</dbReference>
<evidence type="ECO:0000256" key="8">
    <source>
        <dbReference type="ARBA" id="ARBA00022840"/>
    </source>
</evidence>
<evidence type="ECO:0000256" key="10">
    <source>
        <dbReference type="ARBA" id="ARBA00022984"/>
    </source>
</evidence>
<evidence type="ECO:0000256" key="4">
    <source>
        <dbReference type="ARBA" id="ARBA00022490"/>
    </source>
</evidence>
<organism evidence="18 19">
    <name type="scientific">Propionicimonas paludicola</name>
    <dbReference type="NCBI Taxonomy" id="185243"/>
    <lineage>
        <taxon>Bacteria</taxon>
        <taxon>Bacillati</taxon>
        <taxon>Actinomycetota</taxon>
        <taxon>Actinomycetes</taxon>
        <taxon>Propionibacteriales</taxon>
        <taxon>Nocardioidaceae</taxon>
        <taxon>Propionicimonas</taxon>
    </lineage>
</organism>
<dbReference type="PANTHER" id="PTHR43445">
    <property type="entry name" value="UDP-N-ACETYLMURAMATE--L-ALANINE LIGASE-RELATED"/>
    <property type="match status" value="1"/>
</dbReference>
<dbReference type="Pfam" id="PF01225">
    <property type="entry name" value="Mur_ligase"/>
    <property type="match status" value="1"/>
</dbReference>
<dbReference type="EMBL" id="PDJC01000001">
    <property type="protein sequence ID" value="PFG16968.1"/>
    <property type="molecule type" value="Genomic_DNA"/>
</dbReference>
<evidence type="ECO:0000256" key="14">
    <source>
        <dbReference type="HAMAP-Rule" id="MF_00046"/>
    </source>
</evidence>
<accession>A0A2A9CRH2</accession>
<dbReference type="UniPathway" id="UPA00219"/>
<sequence length="486" mass="50106">MRWPGWCFEWPVDQTEAMPLIQPVPLLPVPELGRVHFIAVGGAGMSGIAALYADLGVAVSGSDQHDSATLRALADAGVTTYVGHDPAQLGAAETVVVSSAVRETNPELAEARRRGLRVWHRSAALAALMLGRVGVAVSGTHGKTTTSAMIATLLTEVGADPGYVVGSPLRDTGRSHRLGSGESFVIEADESDGSFLQYPAQLVVITNIEADHLDNWGTAEAYADGFVRLATAETVTTVVISADDPGAVALTEVVRAAGKRVLTFGASAGADVRLTGIGHGPRGATAMLTGPDESGPLELAVPGRYNLLNAAAAYAVGISLGVSGPLLRAAAARFGGTNRRFQPVAERGGVRIFDDYAHHPTEVAATLTAARELAGSGRVVACFQPHLFSRTRDFATEFGQSLGLADVVVVCGIYPAREDPIPGVTGELVAQAVSDPSRVHYVEQIDQAAAVLAGLVAPGDLVVTIGAGDVTSVGPQLAAALARGPQ</sequence>
<dbReference type="InterPro" id="IPR013221">
    <property type="entry name" value="Mur_ligase_cen"/>
</dbReference>
<keyword evidence="9 14" id="KW-0133">Cell shape</keyword>
<dbReference type="InterPro" id="IPR000713">
    <property type="entry name" value="Mur_ligase_N"/>
</dbReference>
<feature type="binding site" evidence="14">
    <location>
        <begin position="139"/>
        <end position="145"/>
    </location>
    <ligand>
        <name>ATP</name>
        <dbReference type="ChEBI" id="CHEBI:30616"/>
    </ligand>
</feature>
<evidence type="ECO:0000256" key="1">
    <source>
        <dbReference type="ARBA" id="ARBA00004496"/>
    </source>
</evidence>
<comment type="similarity">
    <text evidence="14">Belongs to the MurCDEF family.</text>
</comment>
<keyword evidence="4 14" id="KW-0963">Cytoplasm</keyword>